<dbReference type="RefSeq" id="WP_275816632.1">
    <property type="nucleotide sequence ID" value="NZ_BAAANM010000007.1"/>
</dbReference>
<protein>
    <submittedName>
        <fullName evidence="2">Uncharacterized protein</fullName>
    </submittedName>
</protein>
<sequence>MTDATPEPESGPDFDFDGVFDSTAQLMSLVTQQLSAQLTRIAPPGRRGTGPDEPRRAA</sequence>
<evidence type="ECO:0000313" key="3">
    <source>
        <dbReference type="Proteomes" id="UP001220022"/>
    </source>
</evidence>
<feature type="compositionally biased region" description="Basic and acidic residues" evidence="1">
    <location>
        <begin position="49"/>
        <end position="58"/>
    </location>
</feature>
<gene>
    <name evidence="2" type="ORF">P2L57_20580</name>
</gene>
<organism evidence="2 3">
    <name type="scientific">Streptantibioticus ferralitis</name>
    <dbReference type="NCBI Taxonomy" id="236510"/>
    <lineage>
        <taxon>Bacteria</taxon>
        <taxon>Bacillati</taxon>
        <taxon>Actinomycetota</taxon>
        <taxon>Actinomycetes</taxon>
        <taxon>Kitasatosporales</taxon>
        <taxon>Streptomycetaceae</taxon>
        <taxon>Streptantibioticus</taxon>
    </lineage>
</organism>
<dbReference type="EMBL" id="JARHTQ010000013">
    <property type="protein sequence ID" value="MDF2258026.1"/>
    <property type="molecule type" value="Genomic_DNA"/>
</dbReference>
<feature type="region of interest" description="Disordered" evidence="1">
    <location>
        <begin position="37"/>
        <end position="58"/>
    </location>
</feature>
<comment type="caution">
    <text evidence="2">The sequence shown here is derived from an EMBL/GenBank/DDBJ whole genome shotgun (WGS) entry which is preliminary data.</text>
</comment>
<reference evidence="2 3" key="1">
    <citation type="submission" date="2023-03" db="EMBL/GenBank/DDBJ databases">
        <title>Draft genome sequence of type strain Streptomyces ferralitis JCM 14344.</title>
        <authorList>
            <person name="Klaysubun C."/>
            <person name="Duangmal K."/>
        </authorList>
    </citation>
    <scope>NUCLEOTIDE SEQUENCE [LARGE SCALE GENOMIC DNA]</scope>
    <source>
        <strain evidence="2 3">JCM 14344</strain>
    </source>
</reference>
<name>A0ABT5Z2I2_9ACTN</name>
<keyword evidence="3" id="KW-1185">Reference proteome</keyword>
<proteinExistence type="predicted"/>
<dbReference type="Proteomes" id="UP001220022">
    <property type="component" value="Unassembled WGS sequence"/>
</dbReference>
<evidence type="ECO:0000256" key="1">
    <source>
        <dbReference type="SAM" id="MobiDB-lite"/>
    </source>
</evidence>
<evidence type="ECO:0000313" key="2">
    <source>
        <dbReference type="EMBL" id="MDF2258026.1"/>
    </source>
</evidence>
<accession>A0ABT5Z2I2</accession>